<dbReference type="KEGG" id="bsan:CHH28_04835"/>
<reference evidence="1 2" key="1">
    <citation type="submission" date="2017-07" db="EMBL/GenBank/DDBJ databases">
        <title>Annotated genome sequence of Bacterioplanes sanyensis isolated from Red Sea.</title>
        <authorList>
            <person name="Rehman Z.U."/>
        </authorList>
    </citation>
    <scope>NUCLEOTIDE SEQUENCE [LARGE SCALE GENOMIC DNA]</scope>
    <source>
        <strain evidence="1 2">NV9</strain>
    </source>
</reference>
<gene>
    <name evidence="1" type="ORF">CHH28_04835</name>
</gene>
<protein>
    <submittedName>
        <fullName evidence="1">Uncharacterized protein</fullName>
    </submittedName>
</protein>
<dbReference type="Proteomes" id="UP000202440">
    <property type="component" value="Chromosome"/>
</dbReference>
<dbReference type="EMBL" id="CP022530">
    <property type="protein sequence ID" value="ASP38047.1"/>
    <property type="molecule type" value="Genomic_DNA"/>
</dbReference>
<sequence length="216" mass="24574">MREDNLDALVHSIQAATAAEQQQQRLRTQVLFHQADISRLVDIADDDGDTLYRFVLRYISEVPVMLLNLQHAAMEAGLWRYVKPVMDVALAFVQQEPEQQSSKGQIFALLHQAYLVHRLLEEVNDTYIHRVGQPMVPKDMALANVIIHTLIEEPLASTLERLVEHSVQQVFSPQIAYQDPDFCAYLSRKESNNLIQIAQPWPCLSAQMGMSSPILN</sequence>
<keyword evidence="2" id="KW-1185">Reference proteome</keyword>
<name>A0A222FG50_9GAMM</name>
<evidence type="ECO:0000313" key="2">
    <source>
        <dbReference type="Proteomes" id="UP000202440"/>
    </source>
</evidence>
<evidence type="ECO:0000313" key="1">
    <source>
        <dbReference type="EMBL" id="ASP38047.1"/>
    </source>
</evidence>
<proteinExistence type="predicted"/>
<organism evidence="1 2">
    <name type="scientific">Bacterioplanes sanyensis</name>
    <dbReference type="NCBI Taxonomy" id="1249553"/>
    <lineage>
        <taxon>Bacteria</taxon>
        <taxon>Pseudomonadati</taxon>
        <taxon>Pseudomonadota</taxon>
        <taxon>Gammaproteobacteria</taxon>
        <taxon>Oceanospirillales</taxon>
        <taxon>Oceanospirillaceae</taxon>
        <taxon>Bacterioplanes</taxon>
    </lineage>
</organism>
<dbReference type="AlphaFoldDB" id="A0A222FG50"/>
<accession>A0A222FG50</accession>